<dbReference type="Pfam" id="PF13927">
    <property type="entry name" value="Ig_3"/>
    <property type="match status" value="1"/>
</dbReference>
<dbReference type="InterPro" id="IPR013162">
    <property type="entry name" value="CD80_C2-set"/>
</dbReference>
<dbReference type="PANTHER" id="PTHR11640:SF148">
    <property type="entry name" value="CD166 ANTIGEN HOMOLOG A"/>
    <property type="match status" value="1"/>
</dbReference>
<reference evidence="10" key="4">
    <citation type="submission" date="2025-09" db="UniProtKB">
        <authorList>
            <consortium name="Ensembl"/>
        </authorList>
    </citation>
    <scope>IDENTIFICATION</scope>
</reference>
<feature type="domain" description="Ig-like" evidence="9">
    <location>
        <begin position="238"/>
        <end position="320"/>
    </location>
</feature>
<feature type="signal peptide" evidence="8">
    <location>
        <begin position="1"/>
        <end position="22"/>
    </location>
</feature>
<dbReference type="PANTHER" id="PTHR11640">
    <property type="entry name" value="NEPHRIN"/>
    <property type="match status" value="1"/>
</dbReference>
<name>W5K5Y5_ASTMX</name>
<dbReference type="HOGENOM" id="CLU_028888_2_0_1"/>
<organism evidence="10 11">
    <name type="scientific">Astyanax mexicanus</name>
    <name type="common">Blind cave fish</name>
    <name type="synonym">Astyanax fasciatus mexicanus</name>
    <dbReference type="NCBI Taxonomy" id="7994"/>
    <lineage>
        <taxon>Eukaryota</taxon>
        <taxon>Metazoa</taxon>
        <taxon>Chordata</taxon>
        <taxon>Craniata</taxon>
        <taxon>Vertebrata</taxon>
        <taxon>Euteleostomi</taxon>
        <taxon>Actinopterygii</taxon>
        <taxon>Neopterygii</taxon>
        <taxon>Teleostei</taxon>
        <taxon>Ostariophysi</taxon>
        <taxon>Characiformes</taxon>
        <taxon>Characoidei</taxon>
        <taxon>Acestrorhamphidae</taxon>
        <taxon>Acestrorhamphinae</taxon>
        <taxon>Astyanax</taxon>
    </lineage>
</organism>
<evidence type="ECO:0000256" key="8">
    <source>
        <dbReference type="SAM" id="SignalP"/>
    </source>
</evidence>
<keyword evidence="7" id="KW-1133">Transmembrane helix</keyword>
<dbReference type="SUPFAM" id="SSF48726">
    <property type="entry name" value="Immunoglobulin"/>
    <property type="match status" value="4"/>
</dbReference>
<dbReference type="GO" id="GO:0042802">
    <property type="term" value="F:identical protein binding"/>
    <property type="evidence" value="ECO:0007669"/>
    <property type="project" value="Ensembl"/>
</dbReference>
<dbReference type="STRING" id="7994.ENSAMXP00000002996"/>
<dbReference type="InterPro" id="IPR013783">
    <property type="entry name" value="Ig-like_fold"/>
</dbReference>
<evidence type="ECO:0000256" key="1">
    <source>
        <dbReference type="ARBA" id="ARBA00004479"/>
    </source>
</evidence>
<dbReference type="Pfam" id="PF08205">
    <property type="entry name" value="C2-set_2"/>
    <property type="match status" value="1"/>
</dbReference>
<dbReference type="Ensembl" id="ENSAMXT00000002996.2">
    <property type="protein sequence ID" value="ENSAMXP00000002996.2"/>
    <property type="gene ID" value="ENSAMXG00000002938.2"/>
</dbReference>
<feature type="transmembrane region" description="Helical" evidence="7">
    <location>
        <begin position="507"/>
        <end position="529"/>
    </location>
</feature>
<comment type="subcellular location">
    <subcellularLocation>
        <location evidence="1">Membrane</location>
        <topology evidence="1">Single-pass type I membrane protein</topology>
    </subcellularLocation>
</comment>
<dbReference type="PROSITE" id="PS50835">
    <property type="entry name" value="IG_LIKE"/>
    <property type="match status" value="3"/>
</dbReference>
<reference evidence="10" key="3">
    <citation type="submission" date="2025-08" db="UniProtKB">
        <authorList>
            <consortium name="Ensembl"/>
        </authorList>
    </citation>
    <scope>IDENTIFICATION</scope>
</reference>
<dbReference type="Proteomes" id="UP000018467">
    <property type="component" value="Unassembled WGS sequence"/>
</dbReference>
<dbReference type="GO" id="GO:0098609">
    <property type="term" value="P:cell-cell adhesion"/>
    <property type="evidence" value="ECO:0007669"/>
    <property type="project" value="TreeGrafter"/>
</dbReference>
<protein>
    <submittedName>
        <fullName evidence="10">Activated leukocyte cell adhesion molecule b</fullName>
    </submittedName>
</protein>
<reference evidence="11" key="1">
    <citation type="submission" date="2013-03" db="EMBL/GenBank/DDBJ databases">
        <authorList>
            <person name="Jeffery W."/>
            <person name="Warren W."/>
            <person name="Wilson R.K."/>
        </authorList>
    </citation>
    <scope>NUCLEOTIDE SEQUENCE</scope>
    <source>
        <strain evidence="11">female</strain>
    </source>
</reference>
<keyword evidence="4" id="KW-0325">Glycoprotein</keyword>
<dbReference type="InterPro" id="IPR036179">
    <property type="entry name" value="Ig-like_dom_sf"/>
</dbReference>
<evidence type="ECO:0000256" key="6">
    <source>
        <dbReference type="SAM" id="MobiDB-lite"/>
    </source>
</evidence>
<evidence type="ECO:0000259" key="9">
    <source>
        <dbReference type="PROSITE" id="PS50835"/>
    </source>
</evidence>
<dbReference type="GO" id="GO:0021885">
    <property type="term" value="P:forebrain cell migration"/>
    <property type="evidence" value="ECO:0007669"/>
    <property type="project" value="Ensembl"/>
</dbReference>
<dbReference type="Gene3D" id="2.60.40.10">
    <property type="entry name" value="Immunoglobulins"/>
    <property type="match status" value="4"/>
</dbReference>
<dbReference type="GO" id="GO:0060385">
    <property type="term" value="P:axonogenesis involved in innervation"/>
    <property type="evidence" value="ECO:0007669"/>
    <property type="project" value="Ensembl"/>
</dbReference>
<keyword evidence="7" id="KW-0812">Transmembrane</keyword>
<proteinExistence type="predicted"/>
<reference evidence="11" key="2">
    <citation type="journal article" date="2014" name="Nat. Commun.">
        <title>The cavefish genome reveals candidate genes for eye loss.</title>
        <authorList>
            <person name="McGaugh S.E."/>
            <person name="Gross J.B."/>
            <person name="Aken B."/>
            <person name="Blin M."/>
            <person name="Borowsky R."/>
            <person name="Chalopin D."/>
            <person name="Hinaux H."/>
            <person name="Jeffery W.R."/>
            <person name="Keene A."/>
            <person name="Ma L."/>
            <person name="Minx P."/>
            <person name="Murphy D."/>
            <person name="O'Quin K.E."/>
            <person name="Retaux S."/>
            <person name="Rohner N."/>
            <person name="Searle S.M."/>
            <person name="Stahl B.A."/>
            <person name="Tabin C."/>
            <person name="Volff J.N."/>
            <person name="Yoshizawa M."/>
            <person name="Warren W.C."/>
        </authorList>
    </citation>
    <scope>NUCLEOTIDE SEQUENCE [LARGE SCALE GENOMIC DNA]</scope>
    <source>
        <strain evidence="11">female</strain>
    </source>
</reference>
<dbReference type="InterPro" id="IPR051275">
    <property type="entry name" value="Cell_adhesion_signaling"/>
</dbReference>
<dbReference type="GO" id="GO:0050839">
    <property type="term" value="F:cell adhesion molecule binding"/>
    <property type="evidence" value="ECO:0007669"/>
    <property type="project" value="TreeGrafter"/>
</dbReference>
<dbReference type="GO" id="GO:0030424">
    <property type="term" value="C:axon"/>
    <property type="evidence" value="ECO:0007669"/>
    <property type="project" value="Ensembl"/>
</dbReference>
<evidence type="ECO:0000313" key="10">
    <source>
        <dbReference type="Ensembl" id="ENSAMXP00000002996.2"/>
    </source>
</evidence>
<dbReference type="GO" id="GO:0005886">
    <property type="term" value="C:plasma membrane"/>
    <property type="evidence" value="ECO:0007669"/>
    <property type="project" value="TreeGrafter"/>
</dbReference>
<evidence type="ECO:0000313" key="11">
    <source>
        <dbReference type="Proteomes" id="UP000018467"/>
    </source>
</evidence>
<evidence type="ECO:0000256" key="2">
    <source>
        <dbReference type="ARBA" id="ARBA00023136"/>
    </source>
</evidence>
<dbReference type="Bgee" id="ENSAMXG00000002938">
    <property type="expression patterns" value="Expressed in embryo and 14 other cell types or tissues"/>
</dbReference>
<accession>W5K5Y5</accession>
<dbReference type="eggNOG" id="ENOG502RMQM">
    <property type="taxonomic scope" value="Eukaryota"/>
</dbReference>
<dbReference type="SMART" id="SM00408">
    <property type="entry name" value="IGc2"/>
    <property type="match status" value="3"/>
</dbReference>
<dbReference type="AlphaFoldDB" id="W5K5Y5"/>
<feature type="chain" id="PRO_5017269989" evidence="8">
    <location>
        <begin position="23"/>
        <end position="564"/>
    </location>
</feature>
<evidence type="ECO:0000256" key="3">
    <source>
        <dbReference type="ARBA" id="ARBA00023157"/>
    </source>
</evidence>
<keyword evidence="8" id="KW-0732">Signal</keyword>
<keyword evidence="5" id="KW-0393">Immunoglobulin domain</keyword>
<dbReference type="GO" id="GO:0031290">
    <property type="term" value="P:retinal ganglion cell axon guidance"/>
    <property type="evidence" value="ECO:0007669"/>
    <property type="project" value="Ensembl"/>
</dbReference>
<dbReference type="GeneTree" id="ENSGT00940000156881"/>
<dbReference type="InParanoid" id="W5K5Y5"/>
<feature type="domain" description="Ig-like" evidence="9">
    <location>
        <begin position="129"/>
        <end position="228"/>
    </location>
</feature>
<sequence length="564" mass="61600">MRFLGFSETALLIISLLETVRGLPTFVGKYGETIDVPCGEGKDKPEKLFLTKWKYTKADGSTGDLLKLSDKNLAIIPDVDYTGRVNLTQDLSLRITQTRLSDQKMYTCMLVAGEDILEYPVQVRILKTPSAPTITNQAKEMEIGKPTLLGECSTKDANPAANITWLKNNVPLMSDEKAIKITTTVQTDKTTGLASTSSKLEYTAVKEDLNAKFACAVKHSSLTADLVSTPVDFVINYPTEKVSLQVVAADVIKEGDNVTLKCKADGNPPPSSYSFHIKGKKVKVENSDSHTLTNVTRANTGEYKCSLVDNDAMAASVNITVMYLDITSITKGKVVKQLDESFEPTLFVNASGEPKVTWSKNNISLNSPPKFDKLKYSDSGVYECVVSMPGLFRKASFELIIQGAPVINKLSKKLSNTGNFKVLSCEAEGSPKPTVQWSINGTNATETPYVGGRVTHRITIIPTVNLTVNCTVSNELGQASKSLDVSTLFEEVTVDKRAEDSNDQTRVAVGVVIGVILAAVAIGLIYWIYMKRTRQGTWKTGEKEDGTTEESKKLEENQSQKAEV</sequence>
<feature type="compositionally biased region" description="Basic and acidic residues" evidence="6">
    <location>
        <begin position="540"/>
        <end position="564"/>
    </location>
</feature>
<dbReference type="GO" id="GO:0005911">
    <property type="term" value="C:cell-cell junction"/>
    <property type="evidence" value="ECO:0007669"/>
    <property type="project" value="TreeGrafter"/>
</dbReference>
<evidence type="ECO:0000256" key="5">
    <source>
        <dbReference type="ARBA" id="ARBA00023319"/>
    </source>
</evidence>
<evidence type="ECO:0000256" key="7">
    <source>
        <dbReference type="SAM" id="Phobius"/>
    </source>
</evidence>
<keyword evidence="2 7" id="KW-0472">Membrane</keyword>
<keyword evidence="3" id="KW-1015">Disulfide bond</keyword>
<dbReference type="InterPro" id="IPR007110">
    <property type="entry name" value="Ig-like_dom"/>
</dbReference>
<feature type="domain" description="Ig-like" evidence="9">
    <location>
        <begin position="405"/>
        <end position="486"/>
    </location>
</feature>
<dbReference type="SMART" id="SM00409">
    <property type="entry name" value="IG"/>
    <property type="match status" value="3"/>
</dbReference>
<evidence type="ECO:0000256" key="4">
    <source>
        <dbReference type="ARBA" id="ARBA00023180"/>
    </source>
</evidence>
<feature type="region of interest" description="Disordered" evidence="6">
    <location>
        <begin position="538"/>
        <end position="564"/>
    </location>
</feature>
<keyword evidence="11" id="KW-1185">Reference proteome</keyword>
<dbReference type="InterPro" id="IPR003599">
    <property type="entry name" value="Ig_sub"/>
</dbReference>
<dbReference type="CDD" id="cd00096">
    <property type="entry name" value="Ig"/>
    <property type="match status" value="1"/>
</dbReference>
<dbReference type="InterPro" id="IPR003598">
    <property type="entry name" value="Ig_sub2"/>
</dbReference>